<sequence>MMGLLDGINDPEVRAIVAERRRIAERVAEQMGVSVREACLALIDFETNLSHEGHELH</sequence>
<proteinExistence type="predicted"/>
<evidence type="ECO:0000313" key="2">
    <source>
        <dbReference type="Proteomes" id="UP001139012"/>
    </source>
</evidence>
<gene>
    <name evidence="1" type="ORF">L6637_02885</name>
</gene>
<evidence type="ECO:0000313" key="1">
    <source>
        <dbReference type="EMBL" id="MCG2665877.1"/>
    </source>
</evidence>
<dbReference type="RefSeq" id="WP_237869082.1">
    <property type="nucleotide sequence ID" value="NZ_JAKLUA010000001.1"/>
</dbReference>
<evidence type="ECO:0008006" key="3">
    <source>
        <dbReference type="Google" id="ProtNLM"/>
    </source>
</evidence>
<keyword evidence="2" id="KW-1185">Reference proteome</keyword>
<reference evidence="1" key="1">
    <citation type="submission" date="2022-01" db="EMBL/GenBank/DDBJ databases">
        <title>Genome sequnece data of strain Bradyrhizobium sp. nov.</title>
        <authorList>
            <person name="Zhang J."/>
        </authorList>
    </citation>
    <scope>NUCLEOTIDE SEQUENCE</scope>
    <source>
        <strain evidence="1">WYCCWR 12774</strain>
    </source>
</reference>
<comment type="caution">
    <text evidence="1">The sequence shown here is derived from an EMBL/GenBank/DDBJ whole genome shotgun (WGS) entry which is preliminary data.</text>
</comment>
<name>A0ABS9LGJ5_9BRAD</name>
<organism evidence="1 2">
    <name type="scientific">Bradyrhizobium zhengyangense</name>
    <dbReference type="NCBI Taxonomy" id="2911009"/>
    <lineage>
        <taxon>Bacteria</taxon>
        <taxon>Pseudomonadati</taxon>
        <taxon>Pseudomonadota</taxon>
        <taxon>Alphaproteobacteria</taxon>
        <taxon>Hyphomicrobiales</taxon>
        <taxon>Nitrobacteraceae</taxon>
        <taxon>Bradyrhizobium</taxon>
    </lineage>
</organism>
<dbReference type="EMBL" id="JAKLUA010000001">
    <property type="protein sequence ID" value="MCG2665877.1"/>
    <property type="molecule type" value="Genomic_DNA"/>
</dbReference>
<dbReference type="Proteomes" id="UP001139012">
    <property type="component" value="Unassembled WGS sequence"/>
</dbReference>
<accession>A0ABS9LGJ5</accession>
<protein>
    <recommendedName>
        <fullName evidence="3">Chorismate mutase</fullName>
    </recommendedName>
</protein>